<sequence>MFDICTTVGQGKTEKVLSTRKAPEIAGDDHGENITAIECIAADGWVMEPMFIFKGAKKMESWFDRWDNPDEMPDIWTAVSPAGYISDEIAVEWIKRFHLATRDRVGKGEKRVLIFDGHGSHTTTEFLQLCEEYDIRPLCFRPHTTHLCQPLDGKPFLAYKHHFRTQNNRISQSGRIPSKADFLQDIIPVRNKTFNRRIIRNSFKECGIFSPDGSAITQKPQDALPPVPDHSASQSLIF</sequence>
<dbReference type="Proteomes" id="UP000184300">
    <property type="component" value="Unassembled WGS sequence"/>
</dbReference>
<dbReference type="PANTHER" id="PTHR19303:SF74">
    <property type="entry name" value="POGO TRANSPOSABLE ELEMENT WITH KRAB DOMAIN"/>
    <property type="match status" value="1"/>
</dbReference>
<dbReference type="InterPro" id="IPR050863">
    <property type="entry name" value="CenT-Element_Derived"/>
</dbReference>
<accession>A0A1L9VZN7</accession>
<reference evidence="3" key="1">
    <citation type="journal article" date="2017" name="Genome Biol.">
        <title>Comparative genomics reveals high biological diversity and specific adaptations in the industrially and medically important fungal genus Aspergillus.</title>
        <authorList>
            <person name="de Vries R.P."/>
            <person name="Riley R."/>
            <person name="Wiebenga A."/>
            <person name="Aguilar-Osorio G."/>
            <person name="Amillis S."/>
            <person name="Uchima C.A."/>
            <person name="Anderluh G."/>
            <person name="Asadollahi M."/>
            <person name="Askin M."/>
            <person name="Barry K."/>
            <person name="Battaglia E."/>
            <person name="Bayram O."/>
            <person name="Benocci T."/>
            <person name="Braus-Stromeyer S.A."/>
            <person name="Caldana C."/>
            <person name="Canovas D."/>
            <person name="Cerqueira G.C."/>
            <person name="Chen F."/>
            <person name="Chen W."/>
            <person name="Choi C."/>
            <person name="Clum A."/>
            <person name="Dos Santos R.A."/>
            <person name="Damasio A.R."/>
            <person name="Diallinas G."/>
            <person name="Emri T."/>
            <person name="Fekete E."/>
            <person name="Flipphi M."/>
            <person name="Freyberg S."/>
            <person name="Gallo A."/>
            <person name="Gournas C."/>
            <person name="Habgood R."/>
            <person name="Hainaut M."/>
            <person name="Harispe M.L."/>
            <person name="Henrissat B."/>
            <person name="Hilden K.S."/>
            <person name="Hope R."/>
            <person name="Hossain A."/>
            <person name="Karabika E."/>
            <person name="Karaffa L."/>
            <person name="Karanyi Z."/>
            <person name="Krasevec N."/>
            <person name="Kuo A."/>
            <person name="Kusch H."/>
            <person name="LaButti K."/>
            <person name="Lagendijk E.L."/>
            <person name="Lapidus A."/>
            <person name="Levasseur A."/>
            <person name="Lindquist E."/>
            <person name="Lipzen A."/>
            <person name="Logrieco A.F."/>
            <person name="MacCabe A."/>
            <person name="Maekelae M.R."/>
            <person name="Malavazi I."/>
            <person name="Melin P."/>
            <person name="Meyer V."/>
            <person name="Mielnichuk N."/>
            <person name="Miskei M."/>
            <person name="Molnar A.P."/>
            <person name="Mule G."/>
            <person name="Ngan C.Y."/>
            <person name="Orejas M."/>
            <person name="Orosz E."/>
            <person name="Ouedraogo J.P."/>
            <person name="Overkamp K.M."/>
            <person name="Park H.-S."/>
            <person name="Perrone G."/>
            <person name="Piumi F."/>
            <person name="Punt P.J."/>
            <person name="Ram A.F."/>
            <person name="Ramon A."/>
            <person name="Rauscher S."/>
            <person name="Record E."/>
            <person name="Riano-Pachon D.M."/>
            <person name="Robert V."/>
            <person name="Roehrig J."/>
            <person name="Ruller R."/>
            <person name="Salamov A."/>
            <person name="Salih N.S."/>
            <person name="Samson R.A."/>
            <person name="Sandor E."/>
            <person name="Sanguinetti M."/>
            <person name="Schuetze T."/>
            <person name="Sepcic K."/>
            <person name="Shelest E."/>
            <person name="Sherlock G."/>
            <person name="Sophianopoulou V."/>
            <person name="Squina F.M."/>
            <person name="Sun H."/>
            <person name="Susca A."/>
            <person name="Todd R.B."/>
            <person name="Tsang A."/>
            <person name="Unkles S.E."/>
            <person name="van de Wiele N."/>
            <person name="van Rossen-Uffink D."/>
            <person name="Oliveira J.V."/>
            <person name="Vesth T.C."/>
            <person name="Visser J."/>
            <person name="Yu J.-H."/>
            <person name="Zhou M."/>
            <person name="Andersen M.R."/>
            <person name="Archer D.B."/>
            <person name="Baker S.E."/>
            <person name="Benoit I."/>
            <person name="Brakhage A.A."/>
            <person name="Braus G.H."/>
            <person name="Fischer R."/>
            <person name="Frisvad J.C."/>
            <person name="Goldman G.H."/>
            <person name="Houbraken J."/>
            <person name="Oakley B."/>
            <person name="Pocsi I."/>
            <person name="Scazzocchio C."/>
            <person name="Seiboth B."/>
            <person name="vanKuyk P.A."/>
            <person name="Wortman J."/>
            <person name="Dyer P.S."/>
            <person name="Grigoriev I.V."/>
        </authorList>
    </citation>
    <scope>NUCLEOTIDE SEQUENCE [LARGE SCALE GENOMIC DNA]</scope>
    <source>
        <strain evidence="3">CBS 516.65</strain>
    </source>
</reference>
<dbReference type="Pfam" id="PF03184">
    <property type="entry name" value="DDE_1"/>
    <property type="match status" value="1"/>
</dbReference>
<dbReference type="STRING" id="1160497.A0A1L9VZN7"/>
<dbReference type="GO" id="GO:0005634">
    <property type="term" value="C:nucleus"/>
    <property type="evidence" value="ECO:0007669"/>
    <property type="project" value="TreeGrafter"/>
</dbReference>
<dbReference type="EMBL" id="KV878888">
    <property type="protein sequence ID" value="OJJ89307.1"/>
    <property type="molecule type" value="Genomic_DNA"/>
</dbReference>
<name>A0A1L9VZN7_ASPGL</name>
<organism evidence="2 3">
    <name type="scientific">Aspergillus glaucus CBS 516.65</name>
    <dbReference type="NCBI Taxonomy" id="1160497"/>
    <lineage>
        <taxon>Eukaryota</taxon>
        <taxon>Fungi</taxon>
        <taxon>Dikarya</taxon>
        <taxon>Ascomycota</taxon>
        <taxon>Pezizomycotina</taxon>
        <taxon>Eurotiomycetes</taxon>
        <taxon>Eurotiomycetidae</taxon>
        <taxon>Eurotiales</taxon>
        <taxon>Aspergillaceae</taxon>
        <taxon>Aspergillus</taxon>
        <taxon>Aspergillus subgen. Aspergillus</taxon>
    </lineage>
</organism>
<evidence type="ECO:0000313" key="3">
    <source>
        <dbReference type="Proteomes" id="UP000184300"/>
    </source>
</evidence>
<dbReference type="VEuPathDB" id="FungiDB:ASPGLDRAFT_225598"/>
<evidence type="ECO:0000259" key="1">
    <source>
        <dbReference type="Pfam" id="PF03184"/>
    </source>
</evidence>
<feature type="domain" description="DDE-1" evidence="1">
    <location>
        <begin position="35"/>
        <end position="174"/>
    </location>
</feature>
<evidence type="ECO:0000313" key="2">
    <source>
        <dbReference type="EMBL" id="OJJ89307.1"/>
    </source>
</evidence>
<keyword evidence="3" id="KW-1185">Reference proteome</keyword>
<protein>
    <recommendedName>
        <fullName evidence="1">DDE-1 domain-containing protein</fullName>
    </recommendedName>
</protein>
<gene>
    <name evidence="2" type="ORF">ASPGLDRAFT_225598</name>
</gene>
<dbReference type="InterPro" id="IPR004875">
    <property type="entry name" value="DDE_SF_endonuclease_dom"/>
</dbReference>
<dbReference type="RefSeq" id="XP_022405969.1">
    <property type="nucleotide sequence ID" value="XM_022543194.1"/>
</dbReference>
<dbReference type="GO" id="GO:0003677">
    <property type="term" value="F:DNA binding"/>
    <property type="evidence" value="ECO:0007669"/>
    <property type="project" value="TreeGrafter"/>
</dbReference>
<dbReference type="OrthoDB" id="4324149at2759"/>
<dbReference type="PANTHER" id="PTHR19303">
    <property type="entry name" value="TRANSPOSON"/>
    <property type="match status" value="1"/>
</dbReference>
<proteinExistence type="predicted"/>
<dbReference type="AlphaFoldDB" id="A0A1L9VZN7"/>
<dbReference type="GeneID" id="34459455"/>